<comment type="subcellular location">
    <subcellularLocation>
        <location evidence="1">Membrane</location>
        <topology evidence="1">Multi-pass membrane protein</topology>
    </subcellularLocation>
</comment>
<evidence type="ECO:0000256" key="3">
    <source>
        <dbReference type="ARBA" id="ARBA00022989"/>
    </source>
</evidence>
<feature type="transmembrane region" description="Helical" evidence="6">
    <location>
        <begin position="100"/>
        <end position="119"/>
    </location>
</feature>
<dbReference type="AlphaFoldDB" id="A0A8H3G7V6"/>
<evidence type="ECO:0000256" key="4">
    <source>
        <dbReference type="ARBA" id="ARBA00023136"/>
    </source>
</evidence>
<dbReference type="Pfam" id="PF00324">
    <property type="entry name" value="AA_permease"/>
    <property type="match status" value="1"/>
</dbReference>
<dbReference type="InterPro" id="IPR050524">
    <property type="entry name" value="APC_YAT"/>
</dbReference>
<feature type="transmembrane region" description="Helical" evidence="6">
    <location>
        <begin position="173"/>
        <end position="192"/>
    </location>
</feature>
<feature type="transmembrane region" description="Helical" evidence="6">
    <location>
        <begin position="444"/>
        <end position="463"/>
    </location>
</feature>
<feature type="transmembrane region" description="Helical" evidence="6">
    <location>
        <begin position="131"/>
        <end position="152"/>
    </location>
</feature>
<dbReference type="InterPro" id="IPR004841">
    <property type="entry name" value="AA-permease/SLC12A_dom"/>
</dbReference>
<dbReference type="Proteomes" id="UP000664521">
    <property type="component" value="Unassembled WGS sequence"/>
</dbReference>
<dbReference type="EMBL" id="CAJPDS010000091">
    <property type="protein sequence ID" value="CAF9936419.1"/>
    <property type="molecule type" value="Genomic_DNA"/>
</dbReference>
<reference evidence="8" key="1">
    <citation type="submission" date="2021-03" db="EMBL/GenBank/DDBJ databases">
        <authorList>
            <person name="Tagirdzhanova G."/>
        </authorList>
    </citation>
    <scope>NUCLEOTIDE SEQUENCE</scope>
</reference>
<keyword evidence="3 6" id="KW-1133">Transmembrane helix</keyword>
<feature type="transmembrane region" description="Helical" evidence="6">
    <location>
        <begin position="520"/>
        <end position="541"/>
    </location>
</feature>
<gene>
    <name evidence="8" type="ORF">HETSPECPRED_010336</name>
</gene>
<keyword evidence="9" id="KW-1185">Reference proteome</keyword>
<dbReference type="PANTHER" id="PTHR43341">
    <property type="entry name" value="AMINO ACID PERMEASE"/>
    <property type="match status" value="1"/>
</dbReference>
<accession>A0A8H3G7V6</accession>
<keyword evidence="4 6" id="KW-0472">Membrane</keyword>
<evidence type="ECO:0000313" key="8">
    <source>
        <dbReference type="EMBL" id="CAF9936419.1"/>
    </source>
</evidence>
<feature type="transmembrane region" description="Helical" evidence="6">
    <location>
        <begin position="212"/>
        <end position="231"/>
    </location>
</feature>
<evidence type="ECO:0000256" key="5">
    <source>
        <dbReference type="SAM" id="MobiDB-lite"/>
    </source>
</evidence>
<feature type="transmembrane region" description="Helical" evidence="6">
    <location>
        <begin position="334"/>
        <end position="356"/>
    </location>
</feature>
<evidence type="ECO:0000259" key="7">
    <source>
        <dbReference type="Pfam" id="PF00324"/>
    </source>
</evidence>
<name>A0A8H3G7V6_9LECA</name>
<evidence type="ECO:0000256" key="6">
    <source>
        <dbReference type="SAM" id="Phobius"/>
    </source>
</evidence>
<dbReference type="OrthoDB" id="3900342at2759"/>
<feature type="domain" description="Amino acid permease/ SLC12A" evidence="7">
    <location>
        <begin position="100"/>
        <end position="579"/>
    </location>
</feature>
<feature type="transmembrane region" description="Helical" evidence="6">
    <location>
        <begin position="243"/>
        <end position="263"/>
    </location>
</feature>
<sequence length="635" mass="70124">MARSMSPVPPNFSPSHSPQFPYHPTFEIQEVEMSGPAEFTTGRSSSLGSRHHFANKGASNVSEVERDESPYGDPQGPIYDRLDYWFGGRMNLELCLRRRHLIMISLSGTIGLGLVLSSSKVLRLGGSTGIILAYTIVGFVVAAVMSCIAEMVSLIPEPGALSLMPKRFVDSSLGLTVGITYWYTSAMQIASLTTTCAEVSTYWSRDLLDIDLGWRVTVFLLVIILINILGVKTFGEIEHFCSWLKIVLIVVLTIISLAISSGANRQHEYYGTRYWRGQYKIPPNFDGDANLDGALGRLLSIWDCFTSAAFAYTGVEIVAMTAAEAKYPKRDFPFAARCTWIITVLLYVSSVLFVSLCVSWDNSQLLRPSSHFTGAVSPFVIAMKEAGIAVLPGIANAGFLFCAWTAANTQLYVASRTLYGMCQGMTPASNPILWPLGRTRKKSGAPAMAIVVSCIFAPLAYLVCATSNAQKLVSVFSGMATIGCLLVWASQCLAFIRFYFGLKYSTHDRTSPTYPYQSAAQPVTAIFGLVACLLIVLFNGWKVFYVKPFKIQDFLAAYLWVIIFICIYTGHKLWKKTEITPLRDMDYYSFLGAREEPAPPRKGPIRDLFEFERPIIRSKPRTTGTRSTISGVSTV</sequence>
<dbReference type="GO" id="GO:0016020">
    <property type="term" value="C:membrane"/>
    <property type="evidence" value="ECO:0007669"/>
    <property type="project" value="UniProtKB-SubCell"/>
</dbReference>
<feature type="transmembrane region" description="Helical" evidence="6">
    <location>
        <begin position="553"/>
        <end position="574"/>
    </location>
</feature>
<evidence type="ECO:0000256" key="2">
    <source>
        <dbReference type="ARBA" id="ARBA00022692"/>
    </source>
</evidence>
<organism evidence="8 9">
    <name type="scientific">Heterodermia speciosa</name>
    <dbReference type="NCBI Taxonomy" id="116794"/>
    <lineage>
        <taxon>Eukaryota</taxon>
        <taxon>Fungi</taxon>
        <taxon>Dikarya</taxon>
        <taxon>Ascomycota</taxon>
        <taxon>Pezizomycotina</taxon>
        <taxon>Lecanoromycetes</taxon>
        <taxon>OSLEUM clade</taxon>
        <taxon>Lecanoromycetidae</taxon>
        <taxon>Caliciales</taxon>
        <taxon>Physciaceae</taxon>
        <taxon>Heterodermia</taxon>
    </lineage>
</organism>
<feature type="region of interest" description="Disordered" evidence="5">
    <location>
        <begin position="39"/>
        <end position="72"/>
    </location>
</feature>
<proteinExistence type="predicted"/>
<protein>
    <recommendedName>
        <fullName evidence="7">Amino acid permease/ SLC12A domain-containing protein</fullName>
    </recommendedName>
</protein>
<evidence type="ECO:0000256" key="1">
    <source>
        <dbReference type="ARBA" id="ARBA00004141"/>
    </source>
</evidence>
<comment type="caution">
    <text evidence="8">The sequence shown here is derived from an EMBL/GenBank/DDBJ whole genome shotgun (WGS) entry which is preliminary data.</text>
</comment>
<evidence type="ECO:0000313" key="9">
    <source>
        <dbReference type="Proteomes" id="UP000664521"/>
    </source>
</evidence>
<dbReference type="PANTHER" id="PTHR43341:SF35">
    <property type="entry name" value="ACID TRANSPORTER, PUTATIVE-RELATED"/>
    <property type="match status" value="1"/>
</dbReference>
<feature type="transmembrane region" description="Helical" evidence="6">
    <location>
        <begin position="475"/>
        <end position="500"/>
    </location>
</feature>
<dbReference type="Gene3D" id="1.20.1740.10">
    <property type="entry name" value="Amino acid/polyamine transporter I"/>
    <property type="match status" value="1"/>
</dbReference>
<keyword evidence="2 6" id="KW-0812">Transmembrane</keyword>
<dbReference type="GO" id="GO:0015171">
    <property type="term" value="F:amino acid transmembrane transporter activity"/>
    <property type="evidence" value="ECO:0007669"/>
    <property type="project" value="TreeGrafter"/>
</dbReference>